<proteinExistence type="predicted"/>
<sequence>MDGSTVALIVGFFGLVGTLYTVKGTFRNTNVDIIDKLMQANDKIEKLQKENLELMEQIKKLQDTVNDLMEELGE</sequence>
<keyword evidence="1" id="KW-0175">Coiled coil</keyword>
<dbReference type="RefSeq" id="WP_124976259.1">
    <property type="nucleotide sequence ID" value="NZ_BFFP01000015.1"/>
</dbReference>
<dbReference type="EMBL" id="BFFP01000015">
    <property type="protein sequence ID" value="GBG94655.1"/>
    <property type="molecule type" value="Genomic_DNA"/>
</dbReference>
<dbReference type="Proteomes" id="UP000286848">
    <property type="component" value="Unassembled WGS sequence"/>
</dbReference>
<organism evidence="3 4">
    <name type="scientific">Ligilactobacillus salitolerans</name>
    <dbReference type="NCBI Taxonomy" id="1808352"/>
    <lineage>
        <taxon>Bacteria</taxon>
        <taxon>Bacillati</taxon>
        <taxon>Bacillota</taxon>
        <taxon>Bacilli</taxon>
        <taxon>Lactobacillales</taxon>
        <taxon>Lactobacillaceae</taxon>
        <taxon>Ligilactobacillus</taxon>
    </lineage>
</organism>
<dbReference type="AlphaFoldDB" id="A0A401IT31"/>
<keyword evidence="2" id="KW-0812">Transmembrane</keyword>
<accession>A0A401IT31</accession>
<gene>
    <name evidence="3" type="ORF">LFYK43_11140</name>
</gene>
<feature type="transmembrane region" description="Helical" evidence="2">
    <location>
        <begin position="6"/>
        <end position="22"/>
    </location>
</feature>
<protein>
    <submittedName>
        <fullName evidence="3">Uncharacterized protein</fullName>
    </submittedName>
</protein>
<feature type="coiled-coil region" evidence="1">
    <location>
        <begin position="30"/>
        <end position="71"/>
    </location>
</feature>
<keyword evidence="2" id="KW-1133">Transmembrane helix</keyword>
<comment type="caution">
    <text evidence="3">The sequence shown here is derived from an EMBL/GenBank/DDBJ whole genome shotgun (WGS) entry which is preliminary data.</text>
</comment>
<evidence type="ECO:0000313" key="4">
    <source>
        <dbReference type="Proteomes" id="UP000286848"/>
    </source>
</evidence>
<keyword evidence="4" id="KW-1185">Reference proteome</keyword>
<dbReference type="Gene3D" id="1.20.5.170">
    <property type="match status" value="1"/>
</dbReference>
<evidence type="ECO:0000313" key="3">
    <source>
        <dbReference type="EMBL" id="GBG94655.1"/>
    </source>
</evidence>
<evidence type="ECO:0000256" key="2">
    <source>
        <dbReference type="SAM" id="Phobius"/>
    </source>
</evidence>
<keyword evidence="2" id="KW-0472">Membrane</keyword>
<evidence type="ECO:0000256" key="1">
    <source>
        <dbReference type="SAM" id="Coils"/>
    </source>
</evidence>
<name>A0A401IT31_9LACO</name>
<reference evidence="3 4" key="1">
    <citation type="journal article" date="2019" name="Int. J. Syst. Evol. Microbiol.">
        <title>Lactobacillus salitolerans sp. nov., a novel lactic acid bacterium isolated from spent mushroom substrates.</title>
        <authorList>
            <person name="Tohno M."/>
            <person name="Tanizawa Y."/>
            <person name="Kojima Y."/>
            <person name="Sakamoto M."/>
            <person name="Nakamura Y."/>
            <person name="Ohkuma M."/>
            <person name="Kobayashi H."/>
        </authorList>
    </citation>
    <scope>NUCLEOTIDE SEQUENCE [LARGE SCALE GENOMIC DNA]</scope>
    <source>
        <strain evidence="3 4">YK43</strain>
    </source>
</reference>